<dbReference type="EMBL" id="JBBKTW010000010">
    <property type="protein sequence ID" value="MEN2991206.1"/>
    <property type="molecule type" value="Genomic_DNA"/>
</dbReference>
<keyword evidence="6" id="KW-0411">Iron-sulfur</keyword>
<evidence type="ECO:0000256" key="3">
    <source>
        <dbReference type="ARBA" id="ARBA00022691"/>
    </source>
</evidence>
<dbReference type="RefSeq" id="WP_345938383.1">
    <property type="nucleotide sequence ID" value="NZ_JBBKTW010000010.1"/>
</dbReference>
<dbReference type="SUPFAM" id="SSF102114">
    <property type="entry name" value="Radical SAM enzymes"/>
    <property type="match status" value="1"/>
</dbReference>
<dbReference type="SFLD" id="SFLDG01082">
    <property type="entry name" value="B12-binding_domain_containing"/>
    <property type="match status" value="1"/>
</dbReference>
<comment type="caution">
    <text evidence="8">The sequence shown here is derived from an EMBL/GenBank/DDBJ whole genome shotgun (WGS) entry which is preliminary data.</text>
</comment>
<dbReference type="Proteomes" id="UP001413721">
    <property type="component" value="Unassembled WGS sequence"/>
</dbReference>
<dbReference type="InterPro" id="IPR058240">
    <property type="entry name" value="rSAM_sf"/>
</dbReference>
<gene>
    <name evidence="8" type="ORF">WG926_23030</name>
</gene>
<name>A0ABU9YRC6_9PROT</name>
<dbReference type="InterPro" id="IPR007197">
    <property type="entry name" value="rSAM"/>
</dbReference>
<dbReference type="InterPro" id="IPR034466">
    <property type="entry name" value="Methyltransferase_Class_B"/>
</dbReference>
<dbReference type="CDD" id="cd01335">
    <property type="entry name" value="Radical_SAM"/>
    <property type="match status" value="1"/>
</dbReference>
<evidence type="ECO:0000256" key="6">
    <source>
        <dbReference type="ARBA" id="ARBA00023014"/>
    </source>
</evidence>
<keyword evidence="2" id="KW-0004">4Fe-4S</keyword>
<keyword evidence="5" id="KW-0408">Iron</keyword>
<evidence type="ECO:0000256" key="1">
    <source>
        <dbReference type="ARBA" id="ARBA00001966"/>
    </source>
</evidence>
<dbReference type="PROSITE" id="PS51918">
    <property type="entry name" value="RADICAL_SAM"/>
    <property type="match status" value="1"/>
</dbReference>
<evidence type="ECO:0000256" key="2">
    <source>
        <dbReference type="ARBA" id="ARBA00022485"/>
    </source>
</evidence>
<dbReference type="SFLD" id="SFLDS00029">
    <property type="entry name" value="Radical_SAM"/>
    <property type="match status" value="1"/>
</dbReference>
<evidence type="ECO:0000256" key="5">
    <source>
        <dbReference type="ARBA" id="ARBA00023004"/>
    </source>
</evidence>
<dbReference type="Pfam" id="PF04055">
    <property type="entry name" value="Radical_SAM"/>
    <property type="match status" value="1"/>
</dbReference>
<feature type="domain" description="Radical SAM core" evidence="7">
    <location>
        <begin position="208"/>
        <end position="434"/>
    </location>
</feature>
<evidence type="ECO:0000313" key="8">
    <source>
        <dbReference type="EMBL" id="MEN2991206.1"/>
    </source>
</evidence>
<keyword evidence="4" id="KW-0479">Metal-binding</keyword>
<keyword evidence="3" id="KW-0949">S-adenosyl-L-methionine</keyword>
<dbReference type="InterPro" id="IPR006638">
    <property type="entry name" value="Elp3/MiaA/NifB-like_rSAM"/>
</dbReference>
<evidence type="ECO:0000256" key="4">
    <source>
        <dbReference type="ARBA" id="ARBA00022723"/>
    </source>
</evidence>
<dbReference type="SFLD" id="SFLDG01123">
    <property type="entry name" value="methyltransferase_(Class_B)"/>
    <property type="match status" value="1"/>
</dbReference>
<proteinExistence type="predicted"/>
<protein>
    <submittedName>
        <fullName evidence="8">Radical SAM protein</fullName>
    </submittedName>
</protein>
<reference evidence="8 9" key="1">
    <citation type="submission" date="2024-03" db="EMBL/GenBank/DDBJ databases">
        <title>High-quality draft genome sequencing of Tistrella sp. BH-R2-4.</title>
        <authorList>
            <person name="Dong C."/>
        </authorList>
    </citation>
    <scope>NUCLEOTIDE SEQUENCE [LARGE SCALE GENOMIC DNA]</scope>
    <source>
        <strain evidence="8 9">BH-R2-4</strain>
    </source>
</reference>
<dbReference type="InterPro" id="IPR020612">
    <property type="entry name" value="Methylthiotransferase_CS"/>
</dbReference>
<comment type="cofactor">
    <cofactor evidence="1">
        <name>[4Fe-4S] cluster</name>
        <dbReference type="ChEBI" id="CHEBI:49883"/>
    </cofactor>
</comment>
<organism evidence="8 9">
    <name type="scientific">Tistrella arctica</name>
    <dbReference type="NCBI Taxonomy" id="3133430"/>
    <lineage>
        <taxon>Bacteria</taxon>
        <taxon>Pseudomonadati</taxon>
        <taxon>Pseudomonadota</taxon>
        <taxon>Alphaproteobacteria</taxon>
        <taxon>Geminicoccales</taxon>
        <taxon>Geminicoccaceae</taxon>
        <taxon>Tistrella</taxon>
    </lineage>
</organism>
<dbReference type="Gene3D" id="3.80.30.20">
    <property type="entry name" value="tm_1862 like domain"/>
    <property type="match status" value="1"/>
</dbReference>
<accession>A0ABU9YRC6</accession>
<dbReference type="SMART" id="SM00729">
    <property type="entry name" value="Elp3"/>
    <property type="match status" value="1"/>
</dbReference>
<sequence length="579" mass="63727">MMNRIDSMPRPATGQVATGARLGLLLIKPSHYDEDGYVIQWRRSFIPAHVLAVVEGIFQDAAGRAAPGVASIETRAINEASSVVRPAKLIAWLRGFDRAAVMMIGVQSSQFPRALDLSRDFVAAGFPVVIGGFHISGSMSMVPGWEPAFTGAAEAGVTLYAGELECGVDALVADLVAGTIRPLYNHLKSTADMGLSPQATLGTSATDGTLNGTAGMDVGRGCPFQCSFCTIINVHGRTMRNRDPSSIEAYLRDCAARGIHNLMVTDDNFARSPIWREVTEIMARLQRELGIEWDAMIQVDTLATRMKGFVEACKAAGVKRVFIGMESVRPDNLKAASKGQNKVHQMRDMIMAWKEAGIMIYAGVIIGFPADTPERIAEDIRTFQTDIPIDVIEIFALTPLPGSEDHQRLVAAGVDMDLDLNRYDTVHVVTDHPRMTRDAWTRLYWQSWEMFYTTAHMKTLIGRAILYKLPLGELRTSLLGFVGAVRYERVHPVDGGLFRIRNRLSRRRGHRVVPALPHALIRAVEITVVQSRFLMLLARILRCEAAVRWDLLRGRRAPYLCAQTPAPARAAPDLAAAAE</sequence>
<evidence type="ECO:0000313" key="9">
    <source>
        <dbReference type="Proteomes" id="UP001413721"/>
    </source>
</evidence>
<dbReference type="PANTHER" id="PTHR43409">
    <property type="entry name" value="ANAEROBIC MAGNESIUM-PROTOPORPHYRIN IX MONOMETHYL ESTER CYCLASE-RELATED"/>
    <property type="match status" value="1"/>
</dbReference>
<dbReference type="InterPro" id="IPR051198">
    <property type="entry name" value="BchE-like"/>
</dbReference>
<dbReference type="InterPro" id="IPR023404">
    <property type="entry name" value="rSAM_horseshoe"/>
</dbReference>
<keyword evidence="9" id="KW-1185">Reference proteome</keyword>
<evidence type="ECO:0000259" key="7">
    <source>
        <dbReference type="PROSITE" id="PS51918"/>
    </source>
</evidence>
<dbReference type="PROSITE" id="PS01278">
    <property type="entry name" value="MTTASE_RADICAL"/>
    <property type="match status" value="1"/>
</dbReference>